<sequence>MVDGKTIQVTTAAEAAAALGDLDDSFLADLRYDGGVRDRADAGIELREPAATARLVRDGEWSRLVLAAVLRANPLQRQHPHQHLWPTIPRPVARPQQAVKAAGL</sequence>
<protein>
    <submittedName>
        <fullName evidence="2">Uncharacterized protein</fullName>
    </submittedName>
</protein>
<dbReference type="Proteomes" id="UP001500751">
    <property type="component" value="Unassembled WGS sequence"/>
</dbReference>
<proteinExistence type="predicted"/>
<evidence type="ECO:0000313" key="2">
    <source>
        <dbReference type="EMBL" id="GAA2014952.1"/>
    </source>
</evidence>
<name>A0ABN2TNM0_9ACTN</name>
<evidence type="ECO:0000313" key="3">
    <source>
        <dbReference type="Proteomes" id="UP001500751"/>
    </source>
</evidence>
<organism evidence="2 3">
    <name type="scientific">Catenulispora yoronensis</name>
    <dbReference type="NCBI Taxonomy" id="450799"/>
    <lineage>
        <taxon>Bacteria</taxon>
        <taxon>Bacillati</taxon>
        <taxon>Actinomycetota</taxon>
        <taxon>Actinomycetes</taxon>
        <taxon>Catenulisporales</taxon>
        <taxon>Catenulisporaceae</taxon>
        <taxon>Catenulispora</taxon>
    </lineage>
</organism>
<comment type="caution">
    <text evidence="2">The sequence shown here is derived from an EMBL/GenBank/DDBJ whole genome shotgun (WGS) entry which is preliminary data.</text>
</comment>
<keyword evidence="3" id="KW-1185">Reference proteome</keyword>
<dbReference type="EMBL" id="BAAAQN010000003">
    <property type="protein sequence ID" value="GAA2014952.1"/>
    <property type="molecule type" value="Genomic_DNA"/>
</dbReference>
<feature type="region of interest" description="Disordered" evidence="1">
    <location>
        <begin position="78"/>
        <end position="104"/>
    </location>
</feature>
<gene>
    <name evidence="2" type="ORF">GCM10009839_07590</name>
</gene>
<evidence type="ECO:0000256" key="1">
    <source>
        <dbReference type="SAM" id="MobiDB-lite"/>
    </source>
</evidence>
<reference evidence="2 3" key="1">
    <citation type="journal article" date="2019" name="Int. J. Syst. Evol. Microbiol.">
        <title>The Global Catalogue of Microorganisms (GCM) 10K type strain sequencing project: providing services to taxonomists for standard genome sequencing and annotation.</title>
        <authorList>
            <consortium name="The Broad Institute Genomics Platform"/>
            <consortium name="The Broad Institute Genome Sequencing Center for Infectious Disease"/>
            <person name="Wu L."/>
            <person name="Ma J."/>
        </authorList>
    </citation>
    <scope>NUCLEOTIDE SEQUENCE [LARGE SCALE GENOMIC DNA]</scope>
    <source>
        <strain evidence="2 3">JCM 16014</strain>
    </source>
</reference>
<dbReference type="RefSeq" id="WP_344664057.1">
    <property type="nucleotide sequence ID" value="NZ_BAAAQN010000003.1"/>
</dbReference>
<accession>A0ABN2TNM0</accession>